<organism evidence="1 2">
    <name type="scientific">Skermania pinensis</name>
    <dbReference type="NCBI Taxonomy" id="39122"/>
    <lineage>
        <taxon>Bacteria</taxon>
        <taxon>Bacillati</taxon>
        <taxon>Actinomycetota</taxon>
        <taxon>Actinomycetes</taxon>
        <taxon>Mycobacteriales</taxon>
        <taxon>Gordoniaceae</taxon>
        <taxon>Skermania</taxon>
    </lineage>
</organism>
<dbReference type="Proteomes" id="UP000887023">
    <property type="component" value="Chromosome"/>
</dbReference>
<evidence type="ECO:0000313" key="1">
    <source>
        <dbReference type="EMBL" id="QXQ14565.1"/>
    </source>
</evidence>
<gene>
    <name evidence="1" type="ORF">KV203_03925</name>
</gene>
<protein>
    <submittedName>
        <fullName evidence="1">Uncharacterized protein</fullName>
    </submittedName>
</protein>
<sequence length="101" mass="11633">MSKPRNRRCGRRRQYVNPRRHTPLELRCGDDLAGLPPLPRIAACTTGKLAYADRDTAEATLASMDRRDQRRREQRVYKCPFCGGWHLTSQPYRVGFGDASR</sequence>
<reference evidence="1" key="1">
    <citation type="submission" date="2021-07" db="EMBL/GenBank/DDBJ databases">
        <title>Candidatus Kaistella beijingensis sp. nov. isolated from a municipal wastewater treatment plant is involved in sludge foaming.</title>
        <authorList>
            <person name="Song Y."/>
            <person name="Liu S.-J."/>
        </authorList>
    </citation>
    <scope>NUCLEOTIDE SEQUENCE</scope>
    <source>
        <strain evidence="1">DSM 43998</strain>
    </source>
</reference>
<dbReference type="EMBL" id="CP079105">
    <property type="protein sequence ID" value="QXQ14565.1"/>
    <property type="molecule type" value="Genomic_DNA"/>
</dbReference>
<keyword evidence="2" id="KW-1185">Reference proteome</keyword>
<name>A0ABX8SDQ2_9ACTN</name>
<proteinExistence type="predicted"/>
<accession>A0ABX8SDQ2</accession>
<evidence type="ECO:0000313" key="2">
    <source>
        <dbReference type="Proteomes" id="UP000887023"/>
    </source>
</evidence>
<dbReference type="RefSeq" id="WP_157079739.1">
    <property type="nucleotide sequence ID" value="NZ_CBCRUZ010000004.1"/>
</dbReference>